<evidence type="ECO:0000313" key="2">
    <source>
        <dbReference type="EMBL" id="MUG21983.1"/>
    </source>
</evidence>
<dbReference type="Proteomes" id="UP000442469">
    <property type="component" value="Unassembled WGS sequence"/>
</dbReference>
<name>A0A090ZK33_PAEMA</name>
<comment type="caution">
    <text evidence="1">The sequence shown here is derived from an EMBL/GenBank/DDBJ whole genome shotgun (WGS) entry which is preliminary data.</text>
</comment>
<dbReference type="PATRIC" id="fig|44252.3.peg.1419"/>
<reference evidence="2 4" key="2">
    <citation type="submission" date="2019-11" db="EMBL/GenBank/DDBJ databases">
        <title>Draft genome sequences of five Paenibacillus species of dairy origin.</title>
        <authorList>
            <person name="Olajide A.M."/>
            <person name="Chen S."/>
            <person name="Lapointe G."/>
        </authorList>
    </citation>
    <scope>NUCLEOTIDE SEQUENCE [LARGE SCALE GENOMIC DNA]</scope>
    <source>
        <strain evidence="2 4">3CT49</strain>
    </source>
</reference>
<dbReference type="EMBL" id="WNZZ01000003">
    <property type="protein sequence ID" value="MUG21983.1"/>
    <property type="molecule type" value="Genomic_DNA"/>
</dbReference>
<evidence type="ECO:0000313" key="1">
    <source>
        <dbReference type="EMBL" id="KFN10590.1"/>
    </source>
</evidence>
<dbReference type="GeneID" id="77011710"/>
<dbReference type="OrthoDB" id="2634898at2"/>
<gene>
    <name evidence="1" type="ORF">DJ90_963</name>
    <name evidence="2" type="ORF">GNQ08_06015</name>
</gene>
<dbReference type="STRING" id="44252.DJ90_963"/>
<protein>
    <submittedName>
        <fullName evidence="1">Uncharacterized protein</fullName>
    </submittedName>
</protein>
<evidence type="ECO:0000313" key="4">
    <source>
        <dbReference type="Proteomes" id="UP000442469"/>
    </source>
</evidence>
<evidence type="ECO:0000313" key="3">
    <source>
        <dbReference type="Proteomes" id="UP000029278"/>
    </source>
</evidence>
<accession>A0A090ZK33</accession>
<dbReference type="Proteomes" id="UP000029278">
    <property type="component" value="Unassembled WGS sequence"/>
</dbReference>
<proteinExistence type="predicted"/>
<dbReference type="RefSeq" id="WP_036620078.1">
    <property type="nucleotide sequence ID" value="NZ_BGML01000032.1"/>
</dbReference>
<sequence>MPETIDLERVLVVDGYFCSDPLDYDLHRAWLIRDDLALYFSGNYLVLRCVTRYADTANHPRLYISREIKYSVRVAKGIEQTDEIVAEVASCLLRMSALDFLVECVMNDPDAGEEFRVVQ</sequence>
<dbReference type="HOGENOM" id="CLU_2059052_0_0_9"/>
<reference evidence="1 3" key="1">
    <citation type="submission" date="2014-04" db="EMBL/GenBank/DDBJ databases">
        <authorList>
            <person name="Bishop-Lilly K.A."/>
            <person name="Broomall S.M."/>
            <person name="Chain P.S."/>
            <person name="Chertkov O."/>
            <person name="Coyne S.R."/>
            <person name="Daligault H.E."/>
            <person name="Davenport K.W."/>
            <person name="Erkkila T."/>
            <person name="Frey K.G."/>
            <person name="Gibbons H.S."/>
            <person name="Gu W."/>
            <person name="Jaissle J."/>
            <person name="Johnson S.L."/>
            <person name="Koroleva G.I."/>
            <person name="Ladner J.T."/>
            <person name="Lo C.-C."/>
            <person name="Minogue T.D."/>
            <person name="Munk C."/>
            <person name="Palacios G.F."/>
            <person name="Redden C.L."/>
            <person name="Rosenzweig C.N."/>
            <person name="Scholz M.B."/>
            <person name="Teshima H."/>
            <person name="Xu Y."/>
        </authorList>
    </citation>
    <scope>NUCLEOTIDE SEQUENCE [LARGE SCALE GENOMIC DNA]</scope>
    <source>
        <strain evidence="1 3">8244</strain>
    </source>
</reference>
<dbReference type="EMBL" id="JMQA01000018">
    <property type="protein sequence ID" value="KFN10590.1"/>
    <property type="molecule type" value="Genomic_DNA"/>
</dbReference>
<keyword evidence="3" id="KW-1185">Reference proteome</keyword>
<organism evidence="1 3">
    <name type="scientific">Paenibacillus macerans</name>
    <name type="common">Bacillus macerans</name>
    <dbReference type="NCBI Taxonomy" id="44252"/>
    <lineage>
        <taxon>Bacteria</taxon>
        <taxon>Bacillati</taxon>
        <taxon>Bacillota</taxon>
        <taxon>Bacilli</taxon>
        <taxon>Bacillales</taxon>
        <taxon>Paenibacillaceae</taxon>
        <taxon>Paenibacillus</taxon>
    </lineage>
</organism>
<dbReference type="AlphaFoldDB" id="A0A090ZK33"/>